<dbReference type="InterPro" id="IPR035093">
    <property type="entry name" value="RelE/ParE_toxin_dom_sf"/>
</dbReference>
<dbReference type="Proteomes" id="UP000184016">
    <property type="component" value="Unassembled WGS sequence"/>
</dbReference>
<gene>
    <name evidence="1" type="ORF">SAMN05443507_11910</name>
</gene>
<dbReference type="RefSeq" id="WP_072874631.1">
    <property type="nucleotide sequence ID" value="NZ_FRAF01000019.1"/>
</dbReference>
<dbReference type="EMBL" id="FRAF01000019">
    <property type="protein sequence ID" value="SHK65804.1"/>
    <property type="molecule type" value="Genomic_DNA"/>
</dbReference>
<reference evidence="2" key="1">
    <citation type="submission" date="2016-11" db="EMBL/GenBank/DDBJ databases">
        <authorList>
            <person name="Varghese N."/>
            <person name="Submissions S."/>
        </authorList>
    </citation>
    <scope>NUCLEOTIDE SEQUENCE [LARGE SCALE GENOMIC DNA]</scope>
    <source>
        <strain evidence="2">USBA-503</strain>
    </source>
</reference>
<dbReference type="Gene3D" id="3.30.2310.20">
    <property type="entry name" value="RelE-like"/>
    <property type="match status" value="1"/>
</dbReference>
<evidence type="ECO:0000313" key="1">
    <source>
        <dbReference type="EMBL" id="SHK65804.1"/>
    </source>
</evidence>
<name>A0A1M6U9D4_9BACL</name>
<sequence length="136" mass="16101">MNKPRFDVRFDEDAYKEYMKLDNSVAEIVDKALEELEARADEVGKILVNKQSTKLHGCKEIKLRDAGIRIVFRVTNEKVNVLPIVYVLSIEKRADEVVFNLADKRLRRFKVRPDLKKHLSHSKRWELRRRGDKRPN</sequence>
<dbReference type="SUPFAM" id="SSF143011">
    <property type="entry name" value="RelE-like"/>
    <property type="match status" value="1"/>
</dbReference>
<organism evidence="1 2">
    <name type="scientific">Alicyclobacillus tolerans</name>
    <dbReference type="NCBI Taxonomy" id="90970"/>
    <lineage>
        <taxon>Bacteria</taxon>
        <taxon>Bacillati</taxon>
        <taxon>Bacillota</taxon>
        <taxon>Bacilli</taxon>
        <taxon>Bacillales</taxon>
        <taxon>Alicyclobacillaceae</taxon>
        <taxon>Alicyclobacillus</taxon>
    </lineage>
</organism>
<proteinExistence type="predicted"/>
<keyword evidence="2" id="KW-1185">Reference proteome</keyword>
<evidence type="ECO:0000313" key="2">
    <source>
        <dbReference type="Proteomes" id="UP000184016"/>
    </source>
</evidence>
<protein>
    <submittedName>
        <fullName evidence="1">mRNA interferase RelE/StbE</fullName>
    </submittedName>
</protein>
<accession>A0A1M6U9D4</accession>
<dbReference type="AlphaFoldDB" id="A0A1M6U9D4"/>